<dbReference type="InterPro" id="IPR035979">
    <property type="entry name" value="RBD_domain_sf"/>
</dbReference>
<dbReference type="InterPro" id="IPR003954">
    <property type="entry name" value="RRM_euk-type"/>
</dbReference>
<comment type="similarity">
    <text evidence="2">Belongs to the polyadenylate-binding protein type-1 family.</text>
</comment>
<evidence type="ECO:0000256" key="5">
    <source>
        <dbReference type="ARBA" id="ARBA00022884"/>
    </source>
</evidence>
<dbReference type="PROSITE" id="PS50102">
    <property type="entry name" value="RRM"/>
    <property type="match status" value="4"/>
</dbReference>
<dbReference type="SMART" id="SM00361">
    <property type="entry name" value="RRM_1"/>
    <property type="match status" value="3"/>
</dbReference>
<sequence>MSIETMPENAEERDPQQEIEETTPLLDDSQQPDGESRSRNATAKVPEVEIHLYRCGKGPVDVFKSNLGGWEQDQLEVRYILEKYGLKSIFAFNVKKGRAVPIRFNPRNGRSVLTYRDGAVVFIDGFSAQTHYKNRAWGRDCYAANNVSIERPSSVDQEQYLHGELSSVGARLHSNSIHPSEEEDQRLLQEVWLVISQSLTSCLFVFGNVVEIVILHRSYLKDRKTHKLNLSRCLNKNPKYQSSIAAAVASGISPTTAMVDQVIPNQPAVTVASPPHATQVAAVAAAAAEAFVTHPNSSLYVGDLDQTVNEAHLLDLFNQVAPVQTVRVCRDLTRRSLGYAYVNFANPDDAMRAMDILNYTPIKDRPIRIMRSNRDPSTRLSGKGNVFIKNLDLTIDNKALYDTFSSFGTILSCKVAMDSTGKSRGHGFVQYEKEETAQAAIDKLNGMLLNDKQVYVGPFVRRQDRTRESGAVPRFTNVYVKNLPKEITDDELKKTFGKYGEISSAVVVKDESGNSRCFGFVNFESPEAAAVAVEKMNGISLGEDVLYVGRAQKKAERGEELRRKYEQERLEKSYGTNLYVKNFDDGVNDEKLKEMFAEYGDVTSSKVMTNPEGLSRGFGFVAYSSPEEALKAMNEMNGKMIGRKPLYVSFAQRKEERKTRLQTMFSMRPNAPLAGYPTGGPAAGPHHQMYMGQNGQGMVPSQPMGYGYQLQFMPGVRPGAGPANFMMPYPLQRPNQPGPRFGFRRGAPNMQQHFQQQPQMMQHNANSGMRYMGGPGNRMNGVEAAAPQGIMDASAISHNASQNPQRPPLLPISKLTSALALASPANHSQILGEQLYPLVEKQEPVHVAKVTGMLLEMDQAEILHLLESPEALKAKVSMALDVLRLSANPSAVSSVDDQFAPSSTE</sequence>
<dbReference type="InterPro" id="IPR012677">
    <property type="entry name" value="Nucleotide-bd_a/b_plait_sf"/>
</dbReference>
<feature type="domain" description="PABC" evidence="9">
    <location>
        <begin position="811"/>
        <end position="888"/>
    </location>
</feature>
<dbReference type="Proteomes" id="UP000823674">
    <property type="component" value="Chromosome A07"/>
</dbReference>
<feature type="domain" description="RRM" evidence="8">
    <location>
        <begin position="384"/>
        <end position="456"/>
    </location>
</feature>
<dbReference type="Gene3D" id="3.30.70.330">
    <property type="match status" value="4"/>
</dbReference>
<evidence type="ECO:0008006" key="12">
    <source>
        <dbReference type="Google" id="ProtNLM"/>
    </source>
</evidence>
<feature type="domain" description="RRM" evidence="8">
    <location>
        <begin position="297"/>
        <end position="374"/>
    </location>
</feature>
<dbReference type="InterPro" id="IPR036053">
    <property type="entry name" value="PABP-dom"/>
</dbReference>
<evidence type="ECO:0000256" key="2">
    <source>
        <dbReference type="ARBA" id="ARBA00008557"/>
    </source>
</evidence>
<evidence type="ECO:0000256" key="3">
    <source>
        <dbReference type="ARBA" id="ARBA00022490"/>
    </source>
</evidence>
<keyword evidence="11" id="KW-1185">Reference proteome</keyword>
<name>A0ABQ7L0X2_BRACM</name>
<dbReference type="SUPFAM" id="SSF63570">
    <property type="entry name" value="PABC (PABP) domain"/>
    <property type="match status" value="1"/>
</dbReference>
<evidence type="ECO:0000313" key="11">
    <source>
        <dbReference type="Proteomes" id="UP000823674"/>
    </source>
</evidence>
<proteinExistence type="inferred from homology"/>
<organism evidence="10 11">
    <name type="scientific">Brassica rapa subsp. trilocularis</name>
    <dbReference type="NCBI Taxonomy" id="1813537"/>
    <lineage>
        <taxon>Eukaryota</taxon>
        <taxon>Viridiplantae</taxon>
        <taxon>Streptophyta</taxon>
        <taxon>Embryophyta</taxon>
        <taxon>Tracheophyta</taxon>
        <taxon>Spermatophyta</taxon>
        <taxon>Magnoliopsida</taxon>
        <taxon>eudicotyledons</taxon>
        <taxon>Gunneridae</taxon>
        <taxon>Pentapetalae</taxon>
        <taxon>rosids</taxon>
        <taxon>malvids</taxon>
        <taxon>Brassicales</taxon>
        <taxon>Brassicaceae</taxon>
        <taxon>Brassiceae</taxon>
        <taxon>Brassica</taxon>
    </lineage>
</organism>
<protein>
    <recommendedName>
        <fullName evidence="12">PABP</fullName>
    </recommendedName>
</protein>
<comment type="subcellular location">
    <subcellularLocation>
        <location evidence="1">Cytoplasm</location>
    </subcellularLocation>
</comment>
<evidence type="ECO:0000256" key="6">
    <source>
        <dbReference type="PROSITE-ProRule" id="PRU00176"/>
    </source>
</evidence>
<evidence type="ECO:0000256" key="7">
    <source>
        <dbReference type="SAM" id="MobiDB-lite"/>
    </source>
</evidence>
<dbReference type="PROSITE" id="PS51309">
    <property type="entry name" value="PABC"/>
    <property type="match status" value="1"/>
</dbReference>
<feature type="region of interest" description="Disordered" evidence="7">
    <location>
        <begin position="1"/>
        <end position="42"/>
    </location>
</feature>
<dbReference type="SUPFAM" id="SSF54928">
    <property type="entry name" value="RNA-binding domain, RBD"/>
    <property type="match status" value="2"/>
</dbReference>
<dbReference type="NCBIfam" id="TIGR01628">
    <property type="entry name" value="PABP-1234"/>
    <property type="match status" value="1"/>
</dbReference>
<dbReference type="Pfam" id="PF00658">
    <property type="entry name" value="MLLE"/>
    <property type="match status" value="1"/>
</dbReference>
<keyword evidence="4" id="KW-0677">Repeat</keyword>
<comment type="caution">
    <text evidence="10">The sequence shown here is derived from an EMBL/GenBank/DDBJ whole genome shotgun (WGS) entry which is preliminary data.</text>
</comment>
<dbReference type="InterPro" id="IPR000504">
    <property type="entry name" value="RRM_dom"/>
</dbReference>
<feature type="domain" description="RRM" evidence="8">
    <location>
        <begin position="476"/>
        <end position="553"/>
    </location>
</feature>
<reference evidence="10 11" key="1">
    <citation type="submission" date="2021-03" db="EMBL/GenBank/DDBJ databases">
        <authorList>
            <person name="King G.J."/>
            <person name="Bancroft I."/>
            <person name="Baten A."/>
            <person name="Bloomfield J."/>
            <person name="Borpatragohain P."/>
            <person name="He Z."/>
            <person name="Irish N."/>
            <person name="Irwin J."/>
            <person name="Liu K."/>
            <person name="Mauleon R.P."/>
            <person name="Moore J."/>
            <person name="Morris R."/>
            <person name="Ostergaard L."/>
            <person name="Wang B."/>
            <person name="Wells R."/>
        </authorList>
    </citation>
    <scope>NUCLEOTIDE SEQUENCE [LARGE SCALE GENOMIC DNA]</scope>
    <source>
        <strain evidence="10">R-o-18</strain>
        <tissue evidence="10">Leaf</tissue>
    </source>
</reference>
<keyword evidence="3" id="KW-0963">Cytoplasm</keyword>
<dbReference type="CDD" id="cd12381">
    <property type="entry name" value="RRM4_I_PABPs"/>
    <property type="match status" value="1"/>
</dbReference>
<dbReference type="SMART" id="SM00360">
    <property type="entry name" value="RRM"/>
    <property type="match status" value="4"/>
</dbReference>
<keyword evidence="5 6" id="KW-0694">RNA-binding</keyword>
<dbReference type="CDD" id="cd12380">
    <property type="entry name" value="RRM3_I_PABPs"/>
    <property type="match status" value="1"/>
</dbReference>
<dbReference type="SMART" id="SM00517">
    <property type="entry name" value="PolyA"/>
    <property type="match status" value="1"/>
</dbReference>
<evidence type="ECO:0000259" key="9">
    <source>
        <dbReference type="PROSITE" id="PS51309"/>
    </source>
</evidence>
<dbReference type="InterPro" id="IPR045305">
    <property type="entry name" value="RRM2_I_PABPs"/>
</dbReference>
<dbReference type="EMBL" id="JADBGQ010000009">
    <property type="protein sequence ID" value="KAG5380228.1"/>
    <property type="molecule type" value="Genomic_DNA"/>
</dbReference>
<dbReference type="Gene3D" id="1.10.1900.10">
    <property type="entry name" value="c-terminal domain of poly(a) binding protein"/>
    <property type="match status" value="1"/>
</dbReference>
<gene>
    <name evidence="10" type="primary">A07p037430.1_BraROA</name>
    <name evidence="10" type="ORF">IGI04_028070</name>
</gene>
<accession>A0ABQ7L0X2</accession>
<dbReference type="InterPro" id="IPR006515">
    <property type="entry name" value="PABP_1234"/>
</dbReference>
<evidence type="ECO:0000256" key="4">
    <source>
        <dbReference type="ARBA" id="ARBA00022737"/>
    </source>
</evidence>
<dbReference type="Pfam" id="PF00076">
    <property type="entry name" value="RRM_1"/>
    <property type="match status" value="4"/>
</dbReference>
<evidence type="ECO:0000313" key="10">
    <source>
        <dbReference type="EMBL" id="KAG5380228.1"/>
    </source>
</evidence>
<dbReference type="CDD" id="cd12379">
    <property type="entry name" value="RRM2_I_PABPs"/>
    <property type="match status" value="1"/>
</dbReference>
<evidence type="ECO:0000259" key="8">
    <source>
        <dbReference type="PROSITE" id="PS50102"/>
    </source>
</evidence>
<dbReference type="InterPro" id="IPR002004">
    <property type="entry name" value="PABP_HYD_C"/>
</dbReference>
<feature type="domain" description="RRM" evidence="8">
    <location>
        <begin position="576"/>
        <end position="653"/>
    </location>
</feature>
<evidence type="ECO:0000256" key="1">
    <source>
        <dbReference type="ARBA" id="ARBA00004496"/>
    </source>
</evidence>
<dbReference type="PANTHER" id="PTHR24012">
    <property type="entry name" value="RNA BINDING PROTEIN"/>
    <property type="match status" value="1"/>
</dbReference>